<dbReference type="EMBL" id="AP025226">
    <property type="protein sequence ID" value="BDB99822.1"/>
    <property type="molecule type" value="Genomic_DNA"/>
</dbReference>
<protein>
    <submittedName>
        <fullName evidence="1">Uncharacterized protein</fullName>
    </submittedName>
</protein>
<dbReference type="Proteomes" id="UP001319921">
    <property type="component" value="Chromosome"/>
</dbReference>
<name>A0AAQ4CVJ1_9CREN</name>
<dbReference type="AlphaFoldDB" id="A0AAQ4CVJ1"/>
<accession>A0AAQ4CVJ1</accession>
<gene>
    <name evidence="1" type="ORF">SACC_28390</name>
</gene>
<keyword evidence="2" id="KW-1185">Reference proteome</keyword>
<evidence type="ECO:0000313" key="1">
    <source>
        <dbReference type="EMBL" id="BDB99822.1"/>
    </source>
</evidence>
<evidence type="ECO:0000313" key="2">
    <source>
        <dbReference type="Proteomes" id="UP001319921"/>
    </source>
</evidence>
<organism evidence="1 2">
    <name type="scientific">Saccharolobus caldissimus</name>
    <dbReference type="NCBI Taxonomy" id="1702097"/>
    <lineage>
        <taxon>Archaea</taxon>
        <taxon>Thermoproteota</taxon>
        <taxon>Thermoprotei</taxon>
        <taxon>Sulfolobales</taxon>
        <taxon>Sulfolobaceae</taxon>
        <taxon>Saccharolobus</taxon>
    </lineage>
</organism>
<dbReference type="GeneID" id="68867569"/>
<dbReference type="KEGG" id="scas:SACC_28390"/>
<sequence>MERAISVALLTEDTYAPEFIERLIMRAIHDGIINRNITICKSRNTYRKIQPCIDKMRRIVKTIIDLCDKILIFQDADERYRDKVFEEVKSHLRELAEFINKKIFIIIFDEEVEEWIIPRYS</sequence>
<proteinExistence type="predicted"/>
<reference evidence="1 2" key="1">
    <citation type="journal article" date="2022" name="Microbiol. Resour. Announc.">
        <title>Complete Genome Sequence of the Hyperthermophilic and Acidophilic Archaeon Saccharolobus caldissimus Strain HS-3T.</title>
        <authorList>
            <person name="Sakai H.D."/>
            <person name="Kurosawa N."/>
        </authorList>
    </citation>
    <scope>NUCLEOTIDE SEQUENCE [LARGE SCALE GENOMIC DNA]</scope>
    <source>
        <strain evidence="1 2">JCM32116</strain>
    </source>
</reference>
<dbReference type="RefSeq" id="WP_229570336.1">
    <property type="nucleotide sequence ID" value="NZ_AP025226.1"/>
</dbReference>